<dbReference type="OrthoDB" id="9806299at2"/>
<evidence type="ECO:0000313" key="14">
    <source>
        <dbReference type="Proteomes" id="UP000286976"/>
    </source>
</evidence>
<name>A0A432X9J7_9GAMM</name>
<dbReference type="InterPro" id="IPR003691">
    <property type="entry name" value="FluC"/>
</dbReference>
<dbReference type="GO" id="GO:0140114">
    <property type="term" value="P:cellular detoxification of fluoride"/>
    <property type="evidence" value="ECO:0007669"/>
    <property type="project" value="UniProtKB-UniRule"/>
</dbReference>
<evidence type="ECO:0000256" key="3">
    <source>
        <dbReference type="ARBA" id="ARBA00022519"/>
    </source>
</evidence>
<protein>
    <recommendedName>
        <fullName evidence="12">Fluoride-specific ion channel FluC</fullName>
    </recommendedName>
</protein>
<evidence type="ECO:0000256" key="8">
    <source>
        <dbReference type="ARBA" id="ARBA00023136"/>
    </source>
</evidence>
<gene>
    <name evidence="12" type="primary">fluC</name>
    <name evidence="12" type="synonym">crcB</name>
    <name evidence="13" type="ORF">CWE15_02655</name>
</gene>
<keyword evidence="3" id="KW-0997">Cell inner membrane</keyword>
<keyword evidence="7 12" id="KW-0406">Ion transport</keyword>
<comment type="similarity">
    <text evidence="10 12">Belongs to the fluoride channel Fluc/FEX (TC 1.A.43) family.</text>
</comment>
<evidence type="ECO:0000256" key="2">
    <source>
        <dbReference type="ARBA" id="ARBA00022475"/>
    </source>
</evidence>
<reference evidence="13 14" key="1">
    <citation type="journal article" date="2011" name="Front. Microbiol.">
        <title>Genomic signatures of strain selection and enhancement in Bacillus atrophaeus var. globigii, a historical biowarfare simulant.</title>
        <authorList>
            <person name="Gibbons H.S."/>
            <person name="Broomall S.M."/>
            <person name="McNew L.A."/>
            <person name="Daligault H."/>
            <person name="Chapman C."/>
            <person name="Bruce D."/>
            <person name="Karavis M."/>
            <person name="Krepps M."/>
            <person name="McGregor P.A."/>
            <person name="Hong C."/>
            <person name="Park K.H."/>
            <person name="Akmal A."/>
            <person name="Feldman A."/>
            <person name="Lin J.S."/>
            <person name="Chang W.E."/>
            <person name="Higgs B.W."/>
            <person name="Demirev P."/>
            <person name="Lindquist J."/>
            <person name="Liem A."/>
            <person name="Fochler E."/>
            <person name="Read T.D."/>
            <person name="Tapia R."/>
            <person name="Johnson S."/>
            <person name="Bishop-Lilly K.A."/>
            <person name="Detter C."/>
            <person name="Han C."/>
            <person name="Sozhamannan S."/>
            <person name="Rosenzweig C.N."/>
            <person name="Skowronski E.W."/>
        </authorList>
    </citation>
    <scope>NUCLEOTIDE SEQUENCE [LARGE SCALE GENOMIC DNA]</scope>
    <source>
        <strain evidence="13 14">AIT1</strain>
    </source>
</reference>
<keyword evidence="2 12" id="KW-1003">Cell membrane</keyword>
<evidence type="ECO:0000256" key="5">
    <source>
        <dbReference type="ARBA" id="ARBA00022989"/>
    </source>
</evidence>
<keyword evidence="12" id="KW-0479">Metal-binding</keyword>
<keyword evidence="12" id="KW-0813">Transport</keyword>
<dbReference type="RefSeq" id="WP_126756489.1">
    <property type="nucleotide sequence ID" value="NZ_PIPQ01000001.1"/>
</dbReference>
<dbReference type="AlphaFoldDB" id="A0A432X9J7"/>
<dbReference type="Proteomes" id="UP000286976">
    <property type="component" value="Unassembled WGS sequence"/>
</dbReference>
<dbReference type="Pfam" id="PF02537">
    <property type="entry name" value="CRCB"/>
    <property type="match status" value="1"/>
</dbReference>
<dbReference type="GO" id="GO:0046872">
    <property type="term" value="F:metal ion binding"/>
    <property type="evidence" value="ECO:0007669"/>
    <property type="project" value="UniProtKB-KW"/>
</dbReference>
<evidence type="ECO:0000256" key="10">
    <source>
        <dbReference type="ARBA" id="ARBA00035120"/>
    </source>
</evidence>
<feature type="binding site" evidence="12">
    <location>
        <position position="73"/>
    </location>
    <ligand>
        <name>Na(+)</name>
        <dbReference type="ChEBI" id="CHEBI:29101"/>
        <note>structural</note>
    </ligand>
</feature>
<evidence type="ECO:0000256" key="11">
    <source>
        <dbReference type="ARBA" id="ARBA00035585"/>
    </source>
</evidence>
<dbReference type="EMBL" id="PIPQ01000001">
    <property type="protein sequence ID" value="RUO44092.1"/>
    <property type="molecule type" value="Genomic_DNA"/>
</dbReference>
<feature type="transmembrane region" description="Helical" evidence="12">
    <location>
        <begin position="6"/>
        <end position="25"/>
    </location>
</feature>
<evidence type="ECO:0000256" key="1">
    <source>
        <dbReference type="ARBA" id="ARBA00004651"/>
    </source>
</evidence>
<dbReference type="HAMAP" id="MF_00454">
    <property type="entry name" value="FluC"/>
    <property type="match status" value="1"/>
</dbReference>
<feature type="binding site" evidence="12">
    <location>
        <position position="70"/>
    </location>
    <ligand>
        <name>Na(+)</name>
        <dbReference type="ChEBI" id="CHEBI:29101"/>
        <note>structural</note>
    </ligand>
</feature>
<keyword evidence="6 12" id="KW-0915">Sodium</keyword>
<proteinExistence type="inferred from homology"/>
<evidence type="ECO:0000256" key="4">
    <source>
        <dbReference type="ARBA" id="ARBA00022692"/>
    </source>
</evidence>
<evidence type="ECO:0000313" key="13">
    <source>
        <dbReference type="EMBL" id="RUO44092.1"/>
    </source>
</evidence>
<keyword evidence="8 12" id="KW-0472">Membrane</keyword>
<dbReference type="GO" id="GO:0062054">
    <property type="term" value="F:fluoride channel activity"/>
    <property type="evidence" value="ECO:0007669"/>
    <property type="project" value="UniProtKB-UniRule"/>
</dbReference>
<comment type="activity regulation">
    <text evidence="12">Na(+) is not transported, but it plays an essential structural role and its presence is essential for fluoride channel function.</text>
</comment>
<comment type="catalytic activity">
    <reaction evidence="11">
        <text>fluoride(in) = fluoride(out)</text>
        <dbReference type="Rhea" id="RHEA:76159"/>
        <dbReference type="ChEBI" id="CHEBI:17051"/>
    </reaction>
    <physiologicalReaction direction="left-to-right" evidence="11">
        <dbReference type="Rhea" id="RHEA:76160"/>
    </physiologicalReaction>
</comment>
<evidence type="ECO:0000256" key="7">
    <source>
        <dbReference type="ARBA" id="ARBA00023065"/>
    </source>
</evidence>
<dbReference type="GO" id="GO:0005886">
    <property type="term" value="C:plasma membrane"/>
    <property type="evidence" value="ECO:0007669"/>
    <property type="project" value="UniProtKB-SubCell"/>
</dbReference>
<keyword evidence="9 12" id="KW-0407">Ion channel</keyword>
<feature type="transmembrane region" description="Helical" evidence="12">
    <location>
        <begin position="94"/>
        <end position="115"/>
    </location>
</feature>
<comment type="function">
    <text evidence="12">Fluoride-specific ion channel. Important for reducing fluoride concentration in the cell, thus reducing its toxicity.</text>
</comment>
<accession>A0A432X9J7</accession>
<sequence length="116" mass="12273">MLSLAAVALGGAFGSLLRFMFTEYAKQRWGRSMPATFGNNVLGSFLLGSALAIAPWPAPWGAFIQLGVLGGFTTFSTFILELTEPSDVPLGQRFVYAGASIVACLLAALLGLSLWQ</sequence>
<evidence type="ECO:0000256" key="6">
    <source>
        <dbReference type="ARBA" id="ARBA00023053"/>
    </source>
</evidence>
<keyword evidence="4 12" id="KW-0812">Transmembrane</keyword>
<organism evidence="13 14">
    <name type="scientific">Aliidiomarina taiwanensis</name>
    <dbReference type="NCBI Taxonomy" id="946228"/>
    <lineage>
        <taxon>Bacteria</taxon>
        <taxon>Pseudomonadati</taxon>
        <taxon>Pseudomonadota</taxon>
        <taxon>Gammaproteobacteria</taxon>
        <taxon>Alteromonadales</taxon>
        <taxon>Idiomarinaceae</taxon>
        <taxon>Aliidiomarina</taxon>
    </lineage>
</organism>
<keyword evidence="14" id="KW-1185">Reference proteome</keyword>
<feature type="transmembrane region" description="Helical" evidence="12">
    <location>
        <begin position="37"/>
        <end position="56"/>
    </location>
</feature>
<evidence type="ECO:0000256" key="9">
    <source>
        <dbReference type="ARBA" id="ARBA00023303"/>
    </source>
</evidence>
<evidence type="ECO:0000256" key="12">
    <source>
        <dbReference type="HAMAP-Rule" id="MF_00454"/>
    </source>
</evidence>
<comment type="subcellular location">
    <subcellularLocation>
        <location evidence="1 12">Cell membrane</location>
        <topology evidence="1 12">Multi-pass membrane protein</topology>
    </subcellularLocation>
</comment>
<keyword evidence="5 12" id="KW-1133">Transmembrane helix</keyword>
<comment type="caution">
    <text evidence="13">The sequence shown here is derived from an EMBL/GenBank/DDBJ whole genome shotgun (WGS) entry which is preliminary data.</text>
</comment>
<dbReference type="PANTHER" id="PTHR28259:SF1">
    <property type="entry name" value="FLUORIDE EXPORT PROTEIN 1-RELATED"/>
    <property type="match status" value="1"/>
</dbReference>
<dbReference type="PANTHER" id="PTHR28259">
    <property type="entry name" value="FLUORIDE EXPORT PROTEIN 1-RELATED"/>
    <property type="match status" value="1"/>
</dbReference>